<keyword evidence="4" id="KW-1185">Reference proteome</keyword>
<organism evidence="3 4">
    <name type="scientific">Gibberella moniliformis (strain M3125 / FGSC 7600)</name>
    <name type="common">Maize ear and stalk rot fungus</name>
    <name type="synonym">Fusarium verticillioides</name>
    <dbReference type="NCBI Taxonomy" id="334819"/>
    <lineage>
        <taxon>Eukaryota</taxon>
        <taxon>Fungi</taxon>
        <taxon>Dikarya</taxon>
        <taxon>Ascomycota</taxon>
        <taxon>Pezizomycotina</taxon>
        <taxon>Sordariomycetes</taxon>
        <taxon>Hypocreomycetidae</taxon>
        <taxon>Hypocreales</taxon>
        <taxon>Nectriaceae</taxon>
        <taxon>Fusarium</taxon>
        <taxon>Fusarium fujikuroi species complex</taxon>
    </lineage>
</organism>
<proteinExistence type="predicted"/>
<gene>
    <name evidence="3" type="ORF">FVEG_06108</name>
</gene>
<keyword evidence="2" id="KW-0812">Transmembrane</keyword>
<protein>
    <submittedName>
        <fullName evidence="3">Uncharacterized protein</fullName>
    </submittedName>
</protein>
<feature type="compositionally biased region" description="Basic residues" evidence="1">
    <location>
        <begin position="166"/>
        <end position="190"/>
    </location>
</feature>
<feature type="transmembrane region" description="Helical" evidence="2">
    <location>
        <begin position="104"/>
        <end position="128"/>
    </location>
</feature>
<dbReference type="AlphaFoldDB" id="W7M2N0"/>
<dbReference type="VEuPathDB" id="FungiDB:FVEG_06108"/>
<dbReference type="eggNOG" id="ENOG502SX24">
    <property type="taxonomic scope" value="Eukaryota"/>
</dbReference>
<keyword evidence="2" id="KW-0472">Membrane</keyword>
<evidence type="ECO:0000313" key="3">
    <source>
        <dbReference type="EMBL" id="EWG45251.1"/>
    </source>
</evidence>
<dbReference type="EMBL" id="CM000579">
    <property type="protein sequence ID" value="EWG45251.1"/>
    <property type="molecule type" value="Genomic_DNA"/>
</dbReference>
<name>W7M2N0_GIBM7</name>
<dbReference type="GeneID" id="30064029"/>
<keyword evidence="2" id="KW-1133">Transmembrane helix</keyword>
<accession>W7M2N0</accession>
<evidence type="ECO:0000256" key="1">
    <source>
        <dbReference type="SAM" id="MobiDB-lite"/>
    </source>
</evidence>
<dbReference type="RefSeq" id="XP_018751442.1">
    <property type="nucleotide sequence ID" value="XM_018894364.1"/>
</dbReference>
<dbReference type="KEGG" id="fvr:FVEG_06108"/>
<sequence length="291" mass="32777">MDGNAELRRFVPTTTTTSLILHNSHPLRNQELYHFAIGIYCHAIPNNIINLISTPHHSSAKMPALPPSSTIPSGYNSLSVRQNDDSSSSFTAVPISYKSTDNSLAPGVVAGIVLGSVAGFLLLLYIIYMLLHRGPVVRTVDGASTVVSGGPMSTVTGDTSTYLSFRSRRDRRTRNRSRSRATSRSKRTRSRTTVNSRDRSRRRTSPLVGDSRGERIIVDPPAPRFVQESTISSDNEIVVEEEHSVSPPRRSRRQSQDRYRREPLMGEGYRRDYSPRDYSPRRESRRYSRDR</sequence>
<dbReference type="EMBL" id="DS022248">
    <property type="protein sequence ID" value="EWG45251.1"/>
    <property type="molecule type" value="Genomic_DNA"/>
</dbReference>
<feature type="region of interest" description="Disordered" evidence="1">
    <location>
        <begin position="148"/>
        <end position="291"/>
    </location>
</feature>
<dbReference type="OrthoDB" id="5423884at2759"/>
<feature type="compositionally biased region" description="Basic and acidic residues" evidence="1">
    <location>
        <begin position="254"/>
        <end position="291"/>
    </location>
</feature>
<evidence type="ECO:0000313" key="4">
    <source>
        <dbReference type="Proteomes" id="UP000009096"/>
    </source>
</evidence>
<evidence type="ECO:0000256" key="2">
    <source>
        <dbReference type="SAM" id="Phobius"/>
    </source>
</evidence>
<reference evidence="3 4" key="1">
    <citation type="journal article" date="2010" name="Nature">
        <title>Comparative genomics reveals mobile pathogenicity chromosomes in Fusarium.</title>
        <authorList>
            <person name="Ma L.J."/>
            <person name="van der Does H.C."/>
            <person name="Borkovich K.A."/>
            <person name="Coleman J.J."/>
            <person name="Daboussi M.J."/>
            <person name="Di Pietro A."/>
            <person name="Dufresne M."/>
            <person name="Freitag M."/>
            <person name="Grabherr M."/>
            <person name="Henrissat B."/>
            <person name="Houterman P.M."/>
            <person name="Kang S."/>
            <person name="Shim W.B."/>
            <person name="Woloshuk C."/>
            <person name="Xie X."/>
            <person name="Xu J.R."/>
            <person name="Antoniw J."/>
            <person name="Baker S.E."/>
            <person name="Bluhm B.H."/>
            <person name="Breakspear A."/>
            <person name="Brown D.W."/>
            <person name="Butchko R.A."/>
            <person name="Chapman S."/>
            <person name="Coulson R."/>
            <person name="Coutinho P.M."/>
            <person name="Danchin E.G."/>
            <person name="Diener A."/>
            <person name="Gale L.R."/>
            <person name="Gardiner D.M."/>
            <person name="Goff S."/>
            <person name="Hammond-Kosack K.E."/>
            <person name="Hilburn K."/>
            <person name="Hua-Van A."/>
            <person name="Jonkers W."/>
            <person name="Kazan K."/>
            <person name="Kodira C.D."/>
            <person name="Koehrsen M."/>
            <person name="Kumar L."/>
            <person name="Lee Y.H."/>
            <person name="Li L."/>
            <person name="Manners J.M."/>
            <person name="Miranda-Saavedra D."/>
            <person name="Mukherjee M."/>
            <person name="Park G."/>
            <person name="Park J."/>
            <person name="Park S.Y."/>
            <person name="Proctor R.H."/>
            <person name="Regev A."/>
            <person name="Ruiz-Roldan M.C."/>
            <person name="Sain D."/>
            <person name="Sakthikumar S."/>
            <person name="Sykes S."/>
            <person name="Schwartz D.C."/>
            <person name="Turgeon B.G."/>
            <person name="Wapinski I."/>
            <person name="Yoder O."/>
            <person name="Young S."/>
            <person name="Zeng Q."/>
            <person name="Zhou S."/>
            <person name="Galagan J."/>
            <person name="Cuomo C.A."/>
            <person name="Kistler H.C."/>
            <person name="Rep M."/>
        </authorList>
    </citation>
    <scope>NUCLEOTIDE SEQUENCE [LARGE SCALE GENOMIC DNA]</scope>
    <source>
        <strain evidence="4">M3125 / FGSC 7600</strain>
    </source>
</reference>
<feature type="compositionally biased region" description="Polar residues" evidence="1">
    <location>
        <begin position="148"/>
        <end position="164"/>
    </location>
</feature>
<dbReference type="Proteomes" id="UP000009096">
    <property type="component" value="Chromosome 2"/>
</dbReference>